<name>A0A2T1D7Q7_9CYAN</name>
<dbReference type="SUPFAM" id="SSF55124">
    <property type="entry name" value="Nitrite/Sulfite reductase N-terminal domain-like"/>
    <property type="match status" value="1"/>
</dbReference>
<dbReference type="GO" id="GO:0051539">
    <property type="term" value="F:4 iron, 4 sulfur cluster binding"/>
    <property type="evidence" value="ECO:0007669"/>
    <property type="project" value="UniProtKB-KW"/>
</dbReference>
<feature type="domain" description="FAD/NAD(P)-binding" evidence="21">
    <location>
        <begin position="6"/>
        <end position="287"/>
    </location>
</feature>
<dbReference type="UniPathway" id="UPA00653"/>
<evidence type="ECO:0000256" key="4">
    <source>
        <dbReference type="ARBA" id="ARBA00022485"/>
    </source>
</evidence>
<keyword evidence="5 17" id="KW-0349">Heme</keyword>
<comment type="similarity">
    <text evidence="3">Belongs to the nitrite and sulfite reductase 4Fe-4S domain family.</text>
</comment>
<keyword evidence="11 17" id="KW-0408">Iron</keyword>
<evidence type="ECO:0000256" key="14">
    <source>
        <dbReference type="ARBA" id="ARBA00034078"/>
    </source>
</evidence>
<dbReference type="InterPro" id="IPR006066">
    <property type="entry name" value="NO2/SO3_Rdtase_FeS/sirohaem_BS"/>
</dbReference>
<evidence type="ECO:0000313" key="24">
    <source>
        <dbReference type="Proteomes" id="UP000238634"/>
    </source>
</evidence>
<feature type="binding site" description="axial binding residue" evidence="17">
    <location>
        <position position="687"/>
    </location>
    <ligand>
        <name>siroheme</name>
        <dbReference type="ChEBI" id="CHEBI:60052"/>
    </ligand>
    <ligandPart>
        <name>Fe</name>
        <dbReference type="ChEBI" id="CHEBI:18248"/>
    </ligandPart>
</feature>
<feature type="domain" description="NADH-rubredoxin oxidoreductase C-terminal" evidence="22">
    <location>
        <begin position="321"/>
        <end position="392"/>
    </location>
</feature>
<evidence type="ECO:0000256" key="5">
    <source>
        <dbReference type="ARBA" id="ARBA00022617"/>
    </source>
</evidence>
<dbReference type="Pfam" id="PF03460">
    <property type="entry name" value="NIR_SIR_ferr"/>
    <property type="match status" value="1"/>
</dbReference>
<comment type="cofactor">
    <cofactor evidence="1 16">
        <name>FAD</name>
        <dbReference type="ChEBI" id="CHEBI:57692"/>
    </cofactor>
</comment>
<accession>A0A2T1D7Q7</accession>
<proteinExistence type="inferred from homology"/>
<dbReference type="SUPFAM" id="SSF51905">
    <property type="entry name" value="FAD/NAD(P)-binding domain"/>
    <property type="match status" value="2"/>
</dbReference>
<dbReference type="InterPro" id="IPR017121">
    <property type="entry name" value="Nitrite_Rdtase_lsu"/>
</dbReference>
<evidence type="ECO:0000259" key="19">
    <source>
        <dbReference type="Pfam" id="PF03460"/>
    </source>
</evidence>
<dbReference type="SUPFAM" id="SSF56014">
    <property type="entry name" value="Nitrite and sulphite reductase 4Fe-4S domain-like"/>
    <property type="match status" value="1"/>
</dbReference>
<dbReference type="Pfam" id="PF04324">
    <property type="entry name" value="Fer2_BFD"/>
    <property type="match status" value="1"/>
</dbReference>
<comment type="caution">
    <text evidence="23">The sequence shown here is derived from an EMBL/GenBank/DDBJ whole genome shotgun (WGS) entry which is preliminary data.</text>
</comment>
<dbReference type="InterPro" id="IPR041854">
    <property type="entry name" value="BFD-like_2Fe2S-bd_dom_sf"/>
</dbReference>
<organism evidence="23 24">
    <name type="scientific">Phormidesmis priestleyi ULC007</name>
    <dbReference type="NCBI Taxonomy" id="1920490"/>
    <lineage>
        <taxon>Bacteria</taxon>
        <taxon>Bacillati</taxon>
        <taxon>Cyanobacteriota</taxon>
        <taxon>Cyanophyceae</taxon>
        <taxon>Leptolyngbyales</taxon>
        <taxon>Leptolyngbyaceae</taxon>
        <taxon>Phormidesmis</taxon>
    </lineage>
</organism>
<comment type="cofactor">
    <cofactor evidence="17">
        <name>[4Fe-4S] cluster</name>
        <dbReference type="ChEBI" id="CHEBI:49883"/>
    </cofactor>
    <text evidence="17">Binds 1 [4Fe-4S] cluster per subunit.</text>
</comment>
<dbReference type="InterPro" id="IPR005117">
    <property type="entry name" value="NiRdtase/SiRdtase_haem-b_fer"/>
</dbReference>
<dbReference type="Gene3D" id="3.30.413.10">
    <property type="entry name" value="Sulfite Reductase Hemoprotein, domain 1"/>
    <property type="match status" value="1"/>
</dbReference>
<evidence type="ECO:0000259" key="18">
    <source>
        <dbReference type="Pfam" id="PF01077"/>
    </source>
</evidence>
<dbReference type="PRINTS" id="PR00368">
    <property type="entry name" value="FADPNR"/>
</dbReference>
<dbReference type="GO" id="GO:0050660">
    <property type="term" value="F:flavin adenine dinucleotide binding"/>
    <property type="evidence" value="ECO:0007669"/>
    <property type="project" value="UniProtKB-UniRule"/>
</dbReference>
<keyword evidence="4 17" id="KW-0004">4Fe-4S</keyword>
<dbReference type="GO" id="GO:0046872">
    <property type="term" value="F:metal ion binding"/>
    <property type="evidence" value="ECO:0007669"/>
    <property type="project" value="UniProtKB-KW"/>
</dbReference>
<gene>
    <name evidence="23" type="ORF">C7B65_21445</name>
</gene>
<dbReference type="PROSITE" id="PS00365">
    <property type="entry name" value="NIR_SIR"/>
    <property type="match status" value="1"/>
</dbReference>
<evidence type="ECO:0000313" key="23">
    <source>
        <dbReference type="EMBL" id="PSB16509.1"/>
    </source>
</evidence>
<dbReference type="GO" id="GO:0042128">
    <property type="term" value="P:nitrate assimilation"/>
    <property type="evidence" value="ECO:0007669"/>
    <property type="project" value="UniProtKB-UniRule"/>
</dbReference>
<evidence type="ECO:0000259" key="20">
    <source>
        <dbReference type="Pfam" id="PF04324"/>
    </source>
</evidence>
<feature type="binding site" evidence="17">
    <location>
        <position position="643"/>
    </location>
    <ligand>
        <name>[4Fe-4S] cluster</name>
        <dbReference type="ChEBI" id="CHEBI:49883"/>
    </ligand>
</feature>
<dbReference type="Gene3D" id="3.50.50.60">
    <property type="entry name" value="FAD/NAD(P)-binding domain"/>
    <property type="match status" value="2"/>
</dbReference>
<keyword evidence="8 17" id="KW-0479">Metal-binding</keyword>
<keyword evidence="12 17" id="KW-0411">Iron-sulfur</keyword>
<dbReference type="NCBIfam" id="TIGR02374">
    <property type="entry name" value="nitri_red_nirB"/>
    <property type="match status" value="1"/>
</dbReference>
<dbReference type="InterPro" id="IPR036188">
    <property type="entry name" value="FAD/NAD-bd_sf"/>
</dbReference>
<feature type="domain" description="Nitrite/Sulfite reductase ferredoxin-like" evidence="19">
    <location>
        <begin position="562"/>
        <end position="623"/>
    </location>
</feature>
<evidence type="ECO:0000256" key="9">
    <source>
        <dbReference type="ARBA" id="ARBA00022827"/>
    </source>
</evidence>
<dbReference type="FunFam" id="3.50.50.60:FF:000033">
    <property type="entry name" value="Nitrite reductase [NAD(P)H], large subunit"/>
    <property type="match status" value="1"/>
</dbReference>
<dbReference type="InterPro" id="IPR052034">
    <property type="entry name" value="NasD-like"/>
</dbReference>
<comment type="subunit">
    <text evidence="15">Homodimer which associates with NirD.</text>
</comment>
<dbReference type="OrthoDB" id="9792592at2"/>
<dbReference type="InterPro" id="IPR041575">
    <property type="entry name" value="Rubredoxin_C"/>
</dbReference>
<evidence type="ECO:0000256" key="17">
    <source>
        <dbReference type="PIRSR" id="PIRSR037149-1"/>
    </source>
</evidence>
<dbReference type="FunFam" id="3.30.413.10:FF:000007">
    <property type="entry name" value="Nitrite reductase [NAD(P)H] large subunit"/>
    <property type="match status" value="1"/>
</dbReference>
<feature type="binding site" evidence="17">
    <location>
        <position position="649"/>
    </location>
    <ligand>
        <name>[4Fe-4S] cluster</name>
        <dbReference type="ChEBI" id="CHEBI:49883"/>
    </ligand>
</feature>
<evidence type="ECO:0000256" key="11">
    <source>
        <dbReference type="ARBA" id="ARBA00023004"/>
    </source>
</evidence>
<evidence type="ECO:0000259" key="22">
    <source>
        <dbReference type="Pfam" id="PF18267"/>
    </source>
</evidence>
<comment type="cofactor">
    <cofactor evidence="17">
        <name>siroheme</name>
        <dbReference type="ChEBI" id="CHEBI:60052"/>
    </cofactor>
    <text evidence="17">Binds 1 siroheme per subunit.</text>
</comment>
<dbReference type="InterPro" id="IPR016156">
    <property type="entry name" value="FAD/NAD-linked_Rdtase_dimer_sf"/>
</dbReference>
<evidence type="ECO:0000256" key="2">
    <source>
        <dbReference type="ARBA" id="ARBA00005096"/>
    </source>
</evidence>
<dbReference type="Gene3D" id="3.30.390.30">
    <property type="match status" value="1"/>
</dbReference>
<dbReference type="InterPro" id="IPR012744">
    <property type="entry name" value="Nitri_red_NirB"/>
</dbReference>
<evidence type="ECO:0000256" key="10">
    <source>
        <dbReference type="ARBA" id="ARBA00023002"/>
    </source>
</evidence>
<dbReference type="NCBIfam" id="NF011565">
    <property type="entry name" value="PRK14989.1"/>
    <property type="match status" value="1"/>
</dbReference>
<evidence type="ECO:0000256" key="8">
    <source>
        <dbReference type="ARBA" id="ARBA00022723"/>
    </source>
</evidence>
<protein>
    <submittedName>
        <fullName evidence="23">Nitrite reductase (NAD(P)H)</fullName>
    </submittedName>
</protein>
<evidence type="ECO:0000256" key="7">
    <source>
        <dbReference type="ARBA" id="ARBA00022714"/>
    </source>
</evidence>
<reference evidence="23 24" key="2">
    <citation type="submission" date="2018-03" db="EMBL/GenBank/DDBJ databases">
        <title>The ancient ancestry and fast evolution of plastids.</title>
        <authorList>
            <person name="Moore K.R."/>
            <person name="Magnabosco C."/>
            <person name="Momper L."/>
            <person name="Gold D.A."/>
            <person name="Bosak T."/>
            <person name="Fournier G.P."/>
        </authorList>
    </citation>
    <scope>NUCLEOTIDE SEQUENCE [LARGE SCALE GENOMIC DNA]</scope>
    <source>
        <strain evidence="23 24">ULC007</strain>
    </source>
</reference>
<dbReference type="Pfam" id="PF07992">
    <property type="entry name" value="Pyr_redox_2"/>
    <property type="match status" value="1"/>
</dbReference>
<keyword evidence="6 16" id="KW-0285">Flavoprotein</keyword>
<dbReference type="FunFam" id="1.10.10.1100:FF:000002">
    <property type="entry name" value="Nitrite reductase large subunit"/>
    <property type="match status" value="1"/>
</dbReference>
<dbReference type="PRINTS" id="PR00411">
    <property type="entry name" value="PNDRDTASEI"/>
</dbReference>
<dbReference type="PANTHER" id="PTHR43809:SF1">
    <property type="entry name" value="NITRITE REDUCTASE (NADH) LARGE SUBUNIT"/>
    <property type="match status" value="1"/>
</dbReference>
<evidence type="ECO:0000256" key="15">
    <source>
        <dbReference type="ARBA" id="ARBA00064211"/>
    </source>
</evidence>
<dbReference type="InterPro" id="IPR023753">
    <property type="entry name" value="FAD/NAD-binding_dom"/>
</dbReference>
<dbReference type="InterPro" id="IPR006067">
    <property type="entry name" value="NO2/SO3_Rdtase_4Fe4S_dom"/>
</dbReference>
<dbReference type="GO" id="GO:0050661">
    <property type="term" value="F:NADP binding"/>
    <property type="evidence" value="ECO:0007669"/>
    <property type="project" value="UniProtKB-UniRule"/>
</dbReference>
<evidence type="ECO:0000259" key="21">
    <source>
        <dbReference type="Pfam" id="PF07992"/>
    </source>
</evidence>
<comment type="pathway">
    <text evidence="2">Nitrogen metabolism; nitrate reduction (assimilation).</text>
</comment>
<dbReference type="PANTHER" id="PTHR43809">
    <property type="entry name" value="NITRITE REDUCTASE (NADH) LARGE SUBUNIT"/>
    <property type="match status" value="1"/>
</dbReference>
<dbReference type="PRINTS" id="PR00397">
    <property type="entry name" value="SIROHAEM"/>
</dbReference>
<comment type="cofactor">
    <cofactor evidence="14">
        <name>[2Fe-2S] cluster</name>
        <dbReference type="ChEBI" id="CHEBI:190135"/>
    </cofactor>
</comment>
<evidence type="ECO:0000256" key="3">
    <source>
        <dbReference type="ARBA" id="ARBA00010429"/>
    </source>
</evidence>
<dbReference type="GO" id="GO:0051537">
    <property type="term" value="F:2 iron, 2 sulfur cluster binding"/>
    <property type="evidence" value="ECO:0007669"/>
    <property type="project" value="UniProtKB-KW"/>
</dbReference>
<feature type="binding site" evidence="17">
    <location>
        <position position="687"/>
    </location>
    <ligand>
        <name>[4Fe-4S] cluster</name>
        <dbReference type="ChEBI" id="CHEBI:49883"/>
    </ligand>
</feature>
<dbReference type="InterPro" id="IPR036136">
    <property type="entry name" value="Nit/Sulf_reduc_fer-like_dom_sf"/>
</dbReference>
<dbReference type="Proteomes" id="UP000238634">
    <property type="component" value="Unassembled WGS sequence"/>
</dbReference>
<dbReference type="GO" id="GO:0098809">
    <property type="term" value="F:nitrite reductase activity"/>
    <property type="evidence" value="ECO:0007669"/>
    <property type="project" value="InterPro"/>
</dbReference>
<dbReference type="STRING" id="1920490.GCA_001895925_01303"/>
<sequence length="848" mass="92370">MMTKKTLVVIGNGMVGHKFLEQMIAKKAIDDWHLVTFCEEPRVAYDRVNLSGFFSGKTAADLTLVEPGLYQDHNIQIYVGDKAIRIDRDHKTVTSANGITIGYDNVVIATGSYPFVPPIPGKDTQGTFVYRTIDDLEAMAAHAKSAKVGVVIGGGLLGLECANALKHMGLETHVVEFAPRLMPVQVDDAGGTVLKNKIEALGVAVHASKSTTAIVSENGRVTKMQFADGDELQTDMIVFSAGIRPRDEIARDCGLAVGDRGGIVINDHCQTSDPDIYAIGECALYDNRIYGLVAPGYTMATVVADNLCDRGSNAFTGADMSTKLKLLGVDVASFGDAFSKTSGAKEFAIIDSIQGIYKKIVVDESGDRLLGGILVGDASAYGNLLQLMQNQIVLPPHPEDLLLPPREGQSSFAMGVESLPDTAQICSCNNVTKGQICSAIQEQGLTDIASVKKCTQAGTGCGGCVPLVTDLLKDQLKKAGVEVKNHLCEHFAYSRQELYHLIRTQKIETFDQLLAGHGQGKGCEICKPAVGSILASAWNDYVLNPPHVGLQDTNDAFLANIQKDGTYSVIPRIPGGEITPDRLIVLGEVAKEFGLYTKITGGQRIDLLGARVDQLPLIWKRLIDAGFESGHAYGKALRTVKSCVGSTWCRFGVQDSTSLAIEVELRYRGLRAPHKLKSAVSGCTRECAEAQSKDFGIIATENGWNLYVCGNGGIRPQHAQLIAEDIDKETLIKYIDRFLMFYIRTANRLERTATWLNKLEGGIDYLKQVVIHDSLGICDELEAEMAHQVETYACEWKTTIDDPTKLMRFRHFVNVDQPDPSLVHVEERGQKRPAFDDEKELVITGERS</sequence>
<reference evidence="23 24" key="1">
    <citation type="submission" date="2018-02" db="EMBL/GenBank/DDBJ databases">
        <authorList>
            <person name="Cohen D.B."/>
            <person name="Kent A.D."/>
        </authorList>
    </citation>
    <scope>NUCLEOTIDE SEQUENCE [LARGE SCALE GENOMIC DNA]</scope>
    <source>
        <strain evidence="23 24">ULC007</strain>
    </source>
</reference>
<feature type="binding site" evidence="17">
    <location>
        <position position="683"/>
    </location>
    <ligand>
        <name>[4Fe-4S] cluster</name>
        <dbReference type="ChEBI" id="CHEBI:49883"/>
    </ligand>
</feature>
<dbReference type="EMBL" id="PVWG01000041">
    <property type="protein sequence ID" value="PSB16509.1"/>
    <property type="molecule type" value="Genomic_DNA"/>
</dbReference>
<dbReference type="Pfam" id="PF01077">
    <property type="entry name" value="NIR_SIR"/>
    <property type="match status" value="1"/>
</dbReference>
<keyword evidence="7" id="KW-0001">2Fe-2S</keyword>
<dbReference type="CDD" id="cd19944">
    <property type="entry name" value="NirB_Fer2_BFD-like_2"/>
    <property type="match status" value="1"/>
</dbReference>
<feature type="domain" description="BFD-like [2Fe-2S]-binding" evidence="20">
    <location>
        <begin position="425"/>
        <end position="473"/>
    </location>
</feature>
<dbReference type="InterPro" id="IPR007419">
    <property type="entry name" value="BFD-like_2Fe2S-bd_dom"/>
</dbReference>
<dbReference type="Gene3D" id="1.10.10.1100">
    <property type="entry name" value="BFD-like [2Fe-2S]-binding domain"/>
    <property type="match status" value="1"/>
</dbReference>
<keyword evidence="24" id="KW-1185">Reference proteome</keyword>
<dbReference type="PIRSF" id="PIRSF037149">
    <property type="entry name" value="NirB"/>
    <property type="match status" value="1"/>
</dbReference>
<dbReference type="GO" id="GO:0015980">
    <property type="term" value="P:energy derivation by oxidation of organic compounds"/>
    <property type="evidence" value="ECO:0007669"/>
    <property type="project" value="UniProtKB-ARBA"/>
</dbReference>
<evidence type="ECO:0000256" key="13">
    <source>
        <dbReference type="ARBA" id="ARBA00023063"/>
    </source>
</evidence>
<dbReference type="Pfam" id="PF18267">
    <property type="entry name" value="Rubredoxin_C"/>
    <property type="match status" value="1"/>
</dbReference>
<keyword evidence="9 16" id="KW-0274">FAD</keyword>
<keyword evidence="13 16" id="KW-0534">Nitrate assimilation</keyword>
<keyword evidence="10" id="KW-0560">Oxidoreductase</keyword>
<feature type="domain" description="Nitrite/sulphite reductase 4Fe-4S" evidence="18">
    <location>
        <begin position="634"/>
        <end position="769"/>
    </location>
</feature>
<dbReference type="CDD" id="cd19943">
    <property type="entry name" value="NirB_Fer2_BFD-like_1"/>
    <property type="match status" value="1"/>
</dbReference>
<evidence type="ECO:0000256" key="16">
    <source>
        <dbReference type="PIRNR" id="PIRNR037149"/>
    </source>
</evidence>
<dbReference type="GO" id="GO:0020037">
    <property type="term" value="F:heme binding"/>
    <property type="evidence" value="ECO:0007669"/>
    <property type="project" value="InterPro"/>
</dbReference>
<dbReference type="AlphaFoldDB" id="A0A2T1D7Q7"/>
<evidence type="ECO:0000256" key="1">
    <source>
        <dbReference type="ARBA" id="ARBA00001974"/>
    </source>
</evidence>
<dbReference type="InterPro" id="IPR045854">
    <property type="entry name" value="NO2/SO3_Rdtase_4Fe4S_sf"/>
</dbReference>
<evidence type="ECO:0000256" key="6">
    <source>
        <dbReference type="ARBA" id="ARBA00022630"/>
    </source>
</evidence>
<evidence type="ECO:0000256" key="12">
    <source>
        <dbReference type="ARBA" id="ARBA00023014"/>
    </source>
</evidence>